<dbReference type="EMBL" id="JAWHTF010000005">
    <property type="protein sequence ID" value="MDU8886544.1"/>
    <property type="molecule type" value="Genomic_DNA"/>
</dbReference>
<protein>
    <submittedName>
        <fullName evidence="2">DUF6090 family protein</fullName>
    </submittedName>
</protein>
<name>A0ABU3U8A0_9FLAO</name>
<keyword evidence="1" id="KW-0812">Transmembrane</keyword>
<evidence type="ECO:0000313" key="3">
    <source>
        <dbReference type="Proteomes" id="UP001268651"/>
    </source>
</evidence>
<gene>
    <name evidence="2" type="ORF">RXV94_10270</name>
</gene>
<keyword evidence="1" id="KW-1133">Transmembrane helix</keyword>
<organism evidence="2 3">
    <name type="scientific">Gilvirhabdus luticola</name>
    <dbReference type="NCBI Taxonomy" id="3079858"/>
    <lineage>
        <taxon>Bacteria</taxon>
        <taxon>Pseudomonadati</taxon>
        <taxon>Bacteroidota</taxon>
        <taxon>Flavobacteriia</taxon>
        <taxon>Flavobacteriales</taxon>
        <taxon>Flavobacteriaceae</taxon>
        <taxon>Gilvirhabdus</taxon>
    </lineage>
</organism>
<evidence type="ECO:0000256" key="1">
    <source>
        <dbReference type="SAM" id="Phobius"/>
    </source>
</evidence>
<dbReference type="RefSeq" id="WP_316662624.1">
    <property type="nucleotide sequence ID" value="NZ_JAWHTF010000005.1"/>
</dbReference>
<accession>A0ABU3U8A0</accession>
<comment type="caution">
    <text evidence="2">The sequence shown here is derived from an EMBL/GenBank/DDBJ whole genome shotgun (WGS) entry which is preliminary data.</text>
</comment>
<dbReference type="Pfam" id="PF19578">
    <property type="entry name" value="DUF6090"/>
    <property type="match status" value="1"/>
</dbReference>
<dbReference type="InterPro" id="IPR045749">
    <property type="entry name" value="DUF6090"/>
</dbReference>
<keyword evidence="3" id="KW-1185">Reference proteome</keyword>
<reference evidence="2 3" key="1">
    <citation type="submission" date="2023-10" db="EMBL/GenBank/DDBJ databases">
        <title>Marimonas sp. nov. isolated from tidal mud flat.</title>
        <authorList>
            <person name="Jaincy N.J."/>
            <person name="Srinivasan S."/>
            <person name="Lee S.-S."/>
        </authorList>
    </citation>
    <scope>NUCLEOTIDE SEQUENCE [LARGE SCALE GENOMIC DNA]</scope>
    <source>
        <strain evidence="2 3">MJ-SS3</strain>
    </source>
</reference>
<sequence length="252" mass="29419">MEKNKTGKYVKYAIGEIVLVVIGILIALSINNWNQNRIERHKEKLILAELIVDLKEQSKVLENYIEIESRYYHHGKDILSFYSSNQTFIGSDSIYAKLNSLMERKTFNPIRTTFQELISTGTIGILQDKSTKRKIIQYYNDLERVSMVIGNNNIHIVDAIYQTNILKQILFVWDSDDADFNKLNNTIFDEKSLKKVREISSEIVSKRENTLVIFNILEQRTHIAKLHLESYKTLKSETEKLLSELNTQKNEQ</sequence>
<dbReference type="Proteomes" id="UP001268651">
    <property type="component" value="Unassembled WGS sequence"/>
</dbReference>
<proteinExistence type="predicted"/>
<feature type="transmembrane region" description="Helical" evidence="1">
    <location>
        <begin position="12"/>
        <end position="30"/>
    </location>
</feature>
<evidence type="ECO:0000313" key="2">
    <source>
        <dbReference type="EMBL" id="MDU8886544.1"/>
    </source>
</evidence>
<keyword evidence="1" id="KW-0472">Membrane</keyword>